<protein>
    <recommendedName>
        <fullName evidence="4">Farnesyl diphosphate synthase</fullName>
        <ecNumber evidence="3">2.5.1.10</ecNumber>
    </recommendedName>
    <alternativeName>
        <fullName evidence="10">(2E,6E)-farnesyl diphosphate synthase</fullName>
    </alternativeName>
    <alternativeName>
        <fullName evidence="9">Geranyltranstransferase</fullName>
    </alternativeName>
</protein>
<evidence type="ECO:0000256" key="8">
    <source>
        <dbReference type="ARBA" id="ARBA00023229"/>
    </source>
</evidence>
<dbReference type="PROSITE" id="PS00444">
    <property type="entry name" value="POLYPRENYL_SYNTHASE_2"/>
    <property type="match status" value="1"/>
</dbReference>
<dbReference type="InterPro" id="IPR000092">
    <property type="entry name" value="Polyprenyl_synt"/>
</dbReference>
<dbReference type="PANTHER" id="PTHR43281">
    <property type="entry name" value="FARNESYL DIPHOSPHATE SYNTHASE"/>
    <property type="match status" value="1"/>
</dbReference>
<evidence type="ECO:0000256" key="6">
    <source>
        <dbReference type="ARBA" id="ARBA00022723"/>
    </source>
</evidence>
<dbReference type="SFLD" id="SFLDG01017">
    <property type="entry name" value="Polyprenyl_Transferase_Like"/>
    <property type="match status" value="1"/>
</dbReference>
<evidence type="ECO:0000256" key="7">
    <source>
        <dbReference type="ARBA" id="ARBA00022842"/>
    </source>
</evidence>
<evidence type="ECO:0000256" key="10">
    <source>
        <dbReference type="ARBA" id="ARBA00032873"/>
    </source>
</evidence>
<dbReference type="HOGENOM" id="CLU_014015_0_0_9"/>
<evidence type="ECO:0000256" key="9">
    <source>
        <dbReference type="ARBA" id="ARBA00032380"/>
    </source>
</evidence>
<reference evidence="14" key="1">
    <citation type="submission" date="2011-12" db="EMBL/GenBank/DDBJ databases">
        <title>The complete genome of chromosome of Sulfobacillus acidophilus DSM 10332.</title>
        <authorList>
            <person name="Lucas S."/>
            <person name="Han J."/>
            <person name="Lapidus A."/>
            <person name="Bruce D."/>
            <person name="Goodwin L."/>
            <person name="Pitluck S."/>
            <person name="Peters L."/>
            <person name="Kyrpides N."/>
            <person name="Mavromatis K."/>
            <person name="Ivanova N."/>
            <person name="Mikhailova N."/>
            <person name="Chertkov O."/>
            <person name="Saunders E."/>
            <person name="Detter J.C."/>
            <person name="Tapia R."/>
            <person name="Han C."/>
            <person name="Land M."/>
            <person name="Hauser L."/>
            <person name="Markowitz V."/>
            <person name="Cheng J.-F."/>
            <person name="Hugenholtz P."/>
            <person name="Woyke T."/>
            <person name="Wu D."/>
            <person name="Pukall R."/>
            <person name="Gehrich-Schroeter G."/>
            <person name="Schneider S."/>
            <person name="Klenk H.-P."/>
            <person name="Eisen J.A."/>
        </authorList>
    </citation>
    <scope>NUCLEOTIDE SEQUENCE [LARGE SCALE GENOMIC DNA]</scope>
    <source>
        <strain evidence="14">ATCC 700253 / DSM 10332 / NAL</strain>
    </source>
</reference>
<dbReference type="Gene3D" id="1.10.600.10">
    <property type="entry name" value="Farnesyl Diphosphate Synthase"/>
    <property type="match status" value="1"/>
</dbReference>
<evidence type="ECO:0000256" key="1">
    <source>
        <dbReference type="ARBA" id="ARBA00001946"/>
    </source>
</evidence>
<dbReference type="STRING" id="679936.Sulac_1621"/>
<dbReference type="Pfam" id="PF00348">
    <property type="entry name" value="polyprenyl_synt"/>
    <property type="match status" value="1"/>
</dbReference>
<dbReference type="FunFam" id="1.10.600.10:FF:000001">
    <property type="entry name" value="Geranylgeranyl diphosphate synthase"/>
    <property type="match status" value="1"/>
</dbReference>
<dbReference type="PANTHER" id="PTHR43281:SF1">
    <property type="entry name" value="FARNESYL DIPHOSPHATE SYNTHASE"/>
    <property type="match status" value="1"/>
</dbReference>
<keyword evidence="8" id="KW-0414">Isoprene biosynthesis</keyword>
<dbReference type="InterPro" id="IPR033749">
    <property type="entry name" value="Polyprenyl_synt_CS"/>
</dbReference>
<keyword evidence="6" id="KW-0479">Metal-binding</keyword>
<dbReference type="Proteomes" id="UP000005439">
    <property type="component" value="Chromosome"/>
</dbReference>
<comment type="similarity">
    <text evidence="2 12">Belongs to the FPP/GGPP synthase family.</text>
</comment>
<evidence type="ECO:0000256" key="3">
    <source>
        <dbReference type="ARBA" id="ARBA00012439"/>
    </source>
</evidence>
<evidence type="ECO:0000256" key="5">
    <source>
        <dbReference type="ARBA" id="ARBA00022679"/>
    </source>
</evidence>
<dbReference type="EMBL" id="CP003179">
    <property type="protein sequence ID" value="AEW05118.1"/>
    <property type="molecule type" value="Genomic_DNA"/>
</dbReference>
<dbReference type="PROSITE" id="PS00723">
    <property type="entry name" value="POLYPRENYL_SYNTHASE_1"/>
    <property type="match status" value="1"/>
</dbReference>
<dbReference type="CDD" id="cd00685">
    <property type="entry name" value="Trans_IPPS_HT"/>
    <property type="match status" value="1"/>
</dbReference>
<dbReference type="GO" id="GO:0004337">
    <property type="term" value="F:(2E,6E)-farnesyl diphosphate synthase activity"/>
    <property type="evidence" value="ECO:0007669"/>
    <property type="project" value="UniProtKB-EC"/>
</dbReference>
<dbReference type="KEGG" id="sap:Sulac_1621"/>
<dbReference type="InterPro" id="IPR008949">
    <property type="entry name" value="Isoprenoid_synthase_dom_sf"/>
</dbReference>
<dbReference type="InterPro" id="IPR053378">
    <property type="entry name" value="Prenyl_diphosphate_synthase"/>
</dbReference>
<dbReference type="AlphaFoldDB" id="G8TYF4"/>
<dbReference type="GO" id="GO:0005737">
    <property type="term" value="C:cytoplasm"/>
    <property type="evidence" value="ECO:0007669"/>
    <property type="project" value="UniProtKB-ARBA"/>
</dbReference>
<dbReference type="GO" id="GO:0016114">
    <property type="term" value="P:terpenoid biosynthetic process"/>
    <property type="evidence" value="ECO:0007669"/>
    <property type="project" value="UniProtKB-ARBA"/>
</dbReference>
<keyword evidence="5 12" id="KW-0808">Transferase</keyword>
<reference evidence="13 14" key="2">
    <citation type="journal article" date="2012" name="Stand. Genomic Sci.">
        <title>Complete genome sequence of the moderately thermophilic mineral-sulfide-oxidizing firmicute Sulfobacillus acidophilus type strain (NAL(T)).</title>
        <authorList>
            <person name="Anderson I."/>
            <person name="Chertkov O."/>
            <person name="Chen A."/>
            <person name="Saunders E."/>
            <person name="Lapidus A."/>
            <person name="Nolan M."/>
            <person name="Lucas S."/>
            <person name="Hammon N."/>
            <person name="Deshpande S."/>
            <person name="Cheng J.F."/>
            <person name="Han C."/>
            <person name="Tapia R."/>
            <person name="Goodwin L.A."/>
            <person name="Pitluck S."/>
            <person name="Liolios K."/>
            <person name="Pagani I."/>
            <person name="Ivanova N."/>
            <person name="Mikhailova N."/>
            <person name="Pati A."/>
            <person name="Palaniappan K."/>
            <person name="Land M."/>
            <person name="Pan C."/>
            <person name="Rohde M."/>
            <person name="Pukall R."/>
            <person name="Goker M."/>
            <person name="Detter J.C."/>
            <person name="Woyke T."/>
            <person name="Bristow J."/>
            <person name="Eisen J.A."/>
            <person name="Markowitz V."/>
            <person name="Hugenholtz P."/>
            <person name="Kyrpides N.C."/>
            <person name="Klenk H.P."/>
            <person name="Mavromatis K."/>
        </authorList>
    </citation>
    <scope>NUCLEOTIDE SEQUENCE [LARGE SCALE GENOMIC DNA]</scope>
    <source>
        <strain evidence="14">ATCC 700253 / DSM 10332 / NAL</strain>
    </source>
</reference>
<evidence type="ECO:0000313" key="13">
    <source>
        <dbReference type="EMBL" id="AEW05118.1"/>
    </source>
</evidence>
<dbReference type="SFLD" id="SFLDS00005">
    <property type="entry name" value="Isoprenoid_Synthase_Type_I"/>
    <property type="match status" value="1"/>
</dbReference>
<dbReference type="GO" id="GO:0046872">
    <property type="term" value="F:metal ion binding"/>
    <property type="evidence" value="ECO:0007669"/>
    <property type="project" value="UniProtKB-KW"/>
</dbReference>
<sequence>MSFDEWKTRTESLIDHWIEGLVAKWSVRPGSVEEAMRYSLLAGGKRLRPLLVLAAAAYLNQEPERFAPVALAVELIHTYSLIHDDLPAMDDDDWRRGQPTSHKVFGEAMAILAGDALLTEAFSVYAETLDQGFEPARVVSGLHLLAYAAGRDGLIRGQVEDLQAEHQAVTLAELEAIHRRKTGALFRAAVVLPAVLSGGIEAKPALEAYGEHFGLAFQIVDDILNVIGDQKTMGKATGTDQVHGKATYPSLVGLAEAKRLAEAHRDQAAQAIAGPRGEPLLGLVRLAVERAG</sequence>
<dbReference type="NCBIfam" id="NF045485">
    <property type="entry name" value="FPPsyn"/>
    <property type="match status" value="1"/>
</dbReference>
<comment type="cofactor">
    <cofactor evidence="1">
        <name>Mg(2+)</name>
        <dbReference type="ChEBI" id="CHEBI:18420"/>
    </cofactor>
</comment>
<proteinExistence type="inferred from homology"/>
<evidence type="ECO:0000256" key="4">
    <source>
        <dbReference type="ARBA" id="ARBA00015100"/>
    </source>
</evidence>
<evidence type="ECO:0000256" key="11">
    <source>
        <dbReference type="ARBA" id="ARBA00049399"/>
    </source>
</evidence>
<dbReference type="SUPFAM" id="SSF48576">
    <property type="entry name" value="Terpenoid synthases"/>
    <property type="match status" value="1"/>
</dbReference>
<keyword evidence="7" id="KW-0460">Magnesium</keyword>
<gene>
    <name evidence="13" type="ordered locus">Sulac_1621</name>
</gene>
<organism evidence="13 14">
    <name type="scientific">Sulfobacillus acidophilus (strain ATCC 700253 / DSM 10332 / NAL)</name>
    <dbReference type="NCBI Taxonomy" id="679936"/>
    <lineage>
        <taxon>Bacteria</taxon>
        <taxon>Bacillati</taxon>
        <taxon>Bacillota</taxon>
        <taxon>Clostridia</taxon>
        <taxon>Eubacteriales</taxon>
        <taxon>Clostridiales Family XVII. Incertae Sedis</taxon>
        <taxon>Sulfobacillus</taxon>
    </lineage>
</organism>
<dbReference type="PATRIC" id="fig|679936.5.peg.1689"/>
<accession>G8TYF4</accession>
<evidence type="ECO:0000256" key="2">
    <source>
        <dbReference type="ARBA" id="ARBA00006706"/>
    </source>
</evidence>
<comment type="catalytic activity">
    <reaction evidence="11">
        <text>isopentenyl diphosphate + (2E)-geranyl diphosphate = (2E,6E)-farnesyl diphosphate + diphosphate</text>
        <dbReference type="Rhea" id="RHEA:19361"/>
        <dbReference type="ChEBI" id="CHEBI:33019"/>
        <dbReference type="ChEBI" id="CHEBI:58057"/>
        <dbReference type="ChEBI" id="CHEBI:128769"/>
        <dbReference type="ChEBI" id="CHEBI:175763"/>
        <dbReference type="EC" id="2.5.1.10"/>
    </reaction>
</comment>
<name>G8TYF4_SULAD</name>
<dbReference type="EC" id="2.5.1.10" evidence="3"/>
<evidence type="ECO:0000256" key="12">
    <source>
        <dbReference type="RuleBase" id="RU004466"/>
    </source>
</evidence>
<keyword evidence="14" id="KW-1185">Reference proteome</keyword>
<evidence type="ECO:0000313" key="14">
    <source>
        <dbReference type="Proteomes" id="UP000005439"/>
    </source>
</evidence>